<dbReference type="Proteomes" id="UP000820669">
    <property type="component" value="Unassembled WGS sequence"/>
</dbReference>
<sequence length="203" mass="22563">MEYLVTMTTHVPEGTSEKAVDDIRTREAAHSRELAAQGHLLRLWRPPLQPGEWRTLGLFAAADDDRLEEVLASMPLRVWRTDEVTPLSRHPNDPQTEATKTAPEFLTTLTIAVPEGTPARTVDETTAREAQRARELAEQGHLLRLWALPAEPGEGEPSALGLWQAQDTAEMQAILESLPLYAWTRVQTTPLTEHPSDPALAAR</sequence>
<feature type="domain" description="Muconolactone isomerase" evidence="1">
    <location>
        <begin position="1"/>
        <end position="93"/>
    </location>
</feature>
<protein>
    <submittedName>
        <fullName evidence="2">Muconolactone delta-isomerase</fullName>
    </submittedName>
</protein>
<evidence type="ECO:0000313" key="2">
    <source>
        <dbReference type="EMBL" id="NMI01206.1"/>
    </source>
</evidence>
<dbReference type="Pfam" id="PF02426">
    <property type="entry name" value="MIase"/>
    <property type="match status" value="2"/>
</dbReference>
<proteinExistence type="predicted"/>
<accession>A0ABX1SJG5</accession>
<organism evidence="2 3">
    <name type="scientific">Pseudonocardia acidicola</name>
    <dbReference type="NCBI Taxonomy" id="2724939"/>
    <lineage>
        <taxon>Bacteria</taxon>
        <taxon>Bacillati</taxon>
        <taxon>Actinomycetota</taxon>
        <taxon>Actinomycetes</taxon>
        <taxon>Pseudonocardiales</taxon>
        <taxon>Pseudonocardiaceae</taxon>
        <taxon>Pseudonocardia</taxon>
    </lineage>
</organism>
<dbReference type="Gene3D" id="3.30.70.1060">
    <property type="entry name" value="Dimeric alpha+beta barrel"/>
    <property type="match status" value="2"/>
</dbReference>
<reference evidence="2 3" key="1">
    <citation type="submission" date="2020-04" db="EMBL/GenBank/DDBJ databases">
        <authorList>
            <person name="Klaysubun C."/>
            <person name="Duangmal K."/>
            <person name="Lipun K."/>
        </authorList>
    </citation>
    <scope>NUCLEOTIDE SEQUENCE [LARGE SCALE GENOMIC DNA]</scope>
    <source>
        <strain evidence="2 3">K10HN5</strain>
    </source>
</reference>
<evidence type="ECO:0000313" key="3">
    <source>
        <dbReference type="Proteomes" id="UP000820669"/>
    </source>
</evidence>
<gene>
    <name evidence="2" type="ORF">HF526_28480</name>
</gene>
<dbReference type="RefSeq" id="WP_169384667.1">
    <property type="nucleotide sequence ID" value="NZ_JAAXLA010000077.1"/>
</dbReference>
<keyword evidence="3" id="KW-1185">Reference proteome</keyword>
<comment type="caution">
    <text evidence="2">The sequence shown here is derived from an EMBL/GenBank/DDBJ whole genome shotgun (WGS) entry which is preliminary data.</text>
</comment>
<dbReference type="EMBL" id="JAAXLA010000077">
    <property type="protein sequence ID" value="NMI01206.1"/>
    <property type="molecule type" value="Genomic_DNA"/>
</dbReference>
<feature type="domain" description="Muconolactone isomerase" evidence="1">
    <location>
        <begin position="104"/>
        <end position="197"/>
    </location>
</feature>
<name>A0ABX1SJG5_9PSEU</name>
<dbReference type="SUPFAM" id="SSF54909">
    <property type="entry name" value="Dimeric alpha+beta barrel"/>
    <property type="match status" value="2"/>
</dbReference>
<dbReference type="InterPro" id="IPR026029">
    <property type="entry name" value="MLI_dom"/>
</dbReference>
<dbReference type="InterPro" id="IPR011008">
    <property type="entry name" value="Dimeric_a/b-barrel"/>
</dbReference>
<evidence type="ECO:0000259" key="1">
    <source>
        <dbReference type="Pfam" id="PF02426"/>
    </source>
</evidence>